<organism evidence="2 3">
    <name type="scientific">Fibroporia radiculosa</name>
    <dbReference type="NCBI Taxonomy" id="599839"/>
    <lineage>
        <taxon>Eukaryota</taxon>
        <taxon>Fungi</taxon>
        <taxon>Dikarya</taxon>
        <taxon>Basidiomycota</taxon>
        <taxon>Agaricomycotina</taxon>
        <taxon>Agaricomycetes</taxon>
        <taxon>Polyporales</taxon>
        <taxon>Fibroporiaceae</taxon>
        <taxon>Fibroporia</taxon>
    </lineage>
</organism>
<dbReference type="AlphaFoldDB" id="J4I846"/>
<dbReference type="PANTHER" id="PTHR42791:SF1">
    <property type="entry name" value="N-ACETYLTRANSFERASE DOMAIN-CONTAINING PROTEIN"/>
    <property type="match status" value="1"/>
</dbReference>
<dbReference type="RefSeq" id="XP_012178059.1">
    <property type="nucleotide sequence ID" value="XM_012322669.1"/>
</dbReference>
<dbReference type="STRING" id="599839.J4I846"/>
<keyword evidence="3" id="KW-1185">Reference proteome</keyword>
<dbReference type="InterPro" id="IPR052523">
    <property type="entry name" value="Trichothecene_AcTrans"/>
</dbReference>
<dbReference type="InterPro" id="IPR000182">
    <property type="entry name" value="GNAT_dom"/>
</dbReference>
<dbReference type="PANTHER" id="PTHR42791">
    <property type="entry name" value="GNAT FAMILY ACETYLTRANSFERASE"/>
    <property type="match status" value="1"/>
</dbReference>
<dbReference type="Proteomes" id="UP000006352">
    <property type="component" value="Unassembled WGS sequence"/>
</dbReference>
<proteinExistence type="predicted"/>
<dbReference type="InParanoid" id="J4I846"/>
<feature type="domain" description="N-acetyltransferase" evidence="1">
    <location>
        <begin position="119"/>
        <end position="170"/>
    </location>
</feature>
<dbReference type="GO" id="GO:0016747">
    <property type="term" value="F:acyltransferase activity, transferring groups other than amino-acyl groups"/>
    <property type="evidence" value="ECO:0007669"/>
    <property type="project" value="InterPro"/>
</dbReference>
<dbReference type="Gene3D" id="3.40.630.30">
    <property type="match status" value="1"/>
</dbReference>
<dbReference type="Pfam" id="PF13508">
    <property type="entry name" value="Acetyltransf_7"/>
    <property type="match status" value="1"/>
</dbReference>
<dbReference type="HOGENOM" id="CLU_074876_1_0_1"/>
<reference evidence="2 3" key="1">
    <citation type="journal article" date="2012" name="Appl. Environ. Microbiol.">
        <title>Short-read sequencing for genomic analysis of the brown rot fungus Fibroporia radiculosa.</title>
        <authorList>
            <person name="Tang J.D."/>
            <person name="Perkins A.D."/>
            <person name="Sonstegard T.S."/>
            <person name="Schroeder S.G."/>
            <person name="Burgess S.C."/>
            <person name="Diehl S.V."/>
        </authorList>
    </citation>
    <scope>NUCLEOTIDE SEQUENCE [LARGE SCALE GENOMIC DNA]</scope>
    <source>
        <strain evidence="2 3">TFFH 294</strain>
    </source>
</reference>
<gene>
    <name evidence="2" type="ORF">FIBRA_00781</name>
</gene>
<evidence type="ECO:0000313" key="2">
    <source>
        <dbReference type="EMBL" id="CCL98776.1"/>
    </source>
</evidence>
<name>J4I846_9APHY</name>
<protein>
    <recommendedName>
        <fullName evidence="1">N-acetyltransferase domain-containing protein</fullName>
    </recommendedName>
</protein>
<accession>J4I846</accession>
<dbReference type="EMBL" id="HE796900">
    <property type="protein sequence ID" value="CCL98776.1"/>
    <property type="molecule type" value="Genomic_DNA"/>
</dbReference>
<dbReference type="SUPFAM" id="SSF55729">
    <property type="entry name" value="Acyl-CoA N-acyltransferases (Nat)"/>
    <property type="match status" value="1"/>
</dbReference>
<dbReference type="OrthoDB" id="2744543at2759"/>
<sequence length="203" mass="22291">MSVRSEYLPLVNEKASTNEEYQTAAVVTRLKYVNMGMSPKDAHKSRRTAFTIDAGDAVAMFALPGPASAFDTFVLNSLNKGIVFYTPEQRKRRLEFVEKYTATTKAAFGDEITQMFALNILATSPKKQGTGYGTLLVKAVTDKADTVGRKTWLGSSDIANRKFYEGCGFVVVGEFTLGEANPTWTAPPVVIQIMLREPQSLVS</sequence>
<dbReference type="InterPro" id="IPR016181">
    <property type="entry name" value="Acyl_CoA_acyltransferase"/>
</dbReference>
<dbReference type="GeneID" id="24093687"/>
<evidence type="ECO:0000313" key="3">
    <source>
        <dbReference type="Proteomes" id="UP000006352"/>
    </source>
</evidence>
<evidence type="ECO:0000259" key="1">
    <source>
        <dbReference type="Pfam" id="PF13508"/>
    </source>
</evidence>